<evidence type="ECO:0000256" key="16">
    <source>
        <dbReference type="ARBA" id="ARBA00023209"/>
    </source>
</evidence>
<reference evidence="21" key="1">
    <citation type="journal article" date="2014" name="Microb. Cell Fact.">
        <title>Exploiting Issatchenkia orientalis SD108 for succinic acid production.</title>
        <authorList>
            <person name="Xiao H."/>
            <person name="Shao Z."/>
            <person name="Jiang Y."/>
            <person name="Dole S."/>
            <person name="Zhao H."/>
        </authorList>
    </citation>
    <scope>NUCLEOTIDE SEQUENCE [LARGE SCALE GENOMIC DNA]</scope>
    <source>
        <strain evidence="21">SD108</strain>
    </source>
</reference>
<dbReference type="GO" id="GO:0005743">
    <property type="term" value="C:mitochondrial inner membrane"/>
    <property type="evidence" value="ECO:0007669"/>
    <property type="project" value="UniProtKB-SubCell"/>
</dbReference>
<evidence type="ECO:0000256" key="12">
    <source>
        <dbReference type="ARBA" id="ARBA00022842"/>
    </source>
</evidence>
<comment type="pathway">
    <text evidence="3">Phospholipid metabolism; CDP-diacylglycerol biosynthesis; CDP-diacylglycerol from sn-glycerol 3-phosphate: step 3/3.</text>
</comment>
<keyword evidence="12" id="KW-0460">Magnesium</keyword>
<dbReference type="EC" id="2.7.7.41" evidence="6"/>
<gene>
    <name evidence="19" type="ORF">C5L36_0B08870</name>
    <name evidence="20" type="ORF">JL09_g1401</name>
</gene>
<evidence type="ECO:0000256" key="5">
    <source>
        <dbReference type="ARBA" id="ARBA00005458"/>
    </source>
</evidence>
<evidence type="ECO:0000313" key="20">
    <source>
        <dbReference type="EMBL" id="KGK39388.1"/>
    </source>
</evidence>
<dbReference type="GeneID" id="40383410"/>
<evidence type="ECO:0000256" key="11">
    <source>
        <dbReference type="ARBA" id="ARBA00022792"/>
    </source>
</evidence>
<dbReference type="UniPathway" id="UPA00557">
    <property type="reaction ID" value="UER00614"/>
</dbReference>
<dbReference type="GO" id="GO:0016024">
    <property type="term" value="P:CDP-diacylglycerol biosynthetic process"/>
    <property type="evidence" value="ECO:0007669"/>
    <property type="project" value="UniProtKB-UniPathway"/>
</dbReference>
<reference evidence="19 22" key="3">
    <citation type="submission" date="2018-06" db="EMBL/GenBank/DDBJ databases">
        <title>Population genomics shows no distinction between pathogenic Candida krusei and environmental Pichia kudriavzevii: One species, four names.</title>
        <authorList>
            <person name="Douglass A.P."/>
            <person name="Offei B."/>
            <person name="Braun-Galleani S."/>
            <person name="Coughlan A.Y."/>
            <person name="Martos A."/>
            <person name="Ortiz-Merino R.A."/>
            <person name="Byrne K.P."/>
            <person name="Wolfe K.H."/>
        </authorList>
    </citation>
    <scope>NUCLEOTIDE SEQUENCE [LARGE SCALE GENOMIC DNA]</scope>
    <source>
        <strain evidence="19 22">CBS573</strain>
    </source>
</reference>
<dbReference type="GO" id="GO:0004605">
    <property type="term" value="F:phosphatidate cytidylyltransferase activity"/>
    <property type="evidence" value="ECO:0007669"/>
    <property type="project" value="UniProtKB-EC"/>
</dbReference>
<keyword evidence="9" id="KW-0808">Transferase</keyword>
<comment type="pathway">
    <text evidence="4">Lipid metabolism.</text>
</comment>
<keyword evidence="15" id="KW-0472">Membrane</keyword>
<dbReference type="HOGENOM" id="CLU_030279_0_0_1"/>
<keyword evidence="10" id="KW-0548">Nucleotidyltransferase</keyword>
<keyword evidence="13" id="KW-0443">Lipid metabolism</keyword>
<evidence type="ECO:0000256" key="10">
    <source>
        <dbReference type="ARBA" id="ARBA00022695"/>
    </source>
</evidence>
<evidence type="ECO:0000256" key="9">
    <source>
        <dbReference type="ARBA" id="ARBA00022679"/>
    </source>
</evidence>
<evidence type="ECO:0000256" key="17">
    <source>
        <dbReference type="ARBA" id="ARBA00023264"/>
    </source>
</evidence>
<accession>A0A099P303</accession>
<evidence type="ECO:0000256" key="7">
    <source>
        <dbReference type="ARBA" id="ARBA00018337"/>
    </source>
</evidence>
<dbReference type="InterPro" id="IPR015222">
    <property type="entry name" value="Tam41"/>
</dbReference>
<evidence type="ECO:0000256" key="13">
    <source>
        <dbReference type="ARBA" id="ARBA00023098"/>
    </source>
</evidence>
<sequence>MSAVLSKRARSVKFKRLTKLESNCLHTKRCPESSTLKLQDFTKHLHAINTNTFKPLSLDYGANQLHSGLRDGSDVDKLLRKLLERFKNVNFAFGYGSKVFPQGKDVDVSNSQIDMILAVRDPVSWHEYNILKNGADYSSLKYLGPRAVSYVGKLGAGVYFNPFVNVTVDGVPLELKYGVTSKESIVDDLTNWSTMYLAGRLHKPVAILEKDPMLILLNQYSLTSAFSLSLLLLHTVENHSVDEFEIFLKIAGLSYMGDPRLKVNGENPNKVRNIVENQYGLFRELYRPIMTNMVESRSSKSSTFKTKVEKEQLAEIIMSLPRGFRSKIFQHYSKISQTDPISNDIILNPTVKGIEDTNGRQRLSYEELSNTTLDISKISNKDWEYLPIKYKLTSSPFLQAMVNEFYGNPTRLQNIIIKCIEETVGSSALVQSVKGILTAGVARSFKYAMAKRAKYKQSTKKSV</sequence>
<dbReference type="Pfam" id="PF09139">
    <property type="entry name" value="Tam41_Mmp37"/>
    <property type="match status" value="1"/>
</dbReference>
<dbReference type="VEuPathDB" id="FungiDB:C5L36_0B08870"/>
<dbReference type="PIRSF" id="PIRSF028840">
    <property type="entry name" value="Mmp37"/>
    <property type="match status" value="1"/>
</dbReference>
<evidence type="ECO:0000313" key="21">
    <source>
        <dbReference type="Proteomes" id="UP000029867"/>
    </source>
</evidence>
<keyword evidence="11" id="KW-0999">Mitochondrion inner membrane</keyword>
<evidence type="ECO:0000256" key="3">
    <source>
        <dbReference type="ARBA" id="ARBA00005119"/>
    </source>
</evidence>
<evidence type="ECO:0000256" key="2">
    <source>
        <dbReference type="ARBA" id="ARBA00004443"/>
    </source>
</evidence>
<dbReference type="Proteomes" id="UP000249293">
    <property type="component" value="Chromosome 2"/>
</dbReference>
<dbReference type="PANTHER" id="PTHR13619">
    <property type="entry name" value="PHOSPHATIDATE CYTIDYLYLTRANSFERASE, MITOCHONDRIAL"/>
    <property type="match status" value="1"/>
</dbReference>
<dbReference type="KEGG" id="pkz:C5L36_0B08870"/>
<protein>
    <recommendedName>
        <fullName evidence="7">Phosphatidate cytidylyltransferase, mitochondrial</fullName>
        <ecNumber evidence="6">2.7.7.41</ecNumber>
    </recommendedName>
    <alternativeName>
        <fullName evidence="18">CDP-diacylglycerol synthase</fullName>
    </alternativeName>
</protein>
<evidence type="ECO:0000256" key="14">
    <source>
        <dbReference type="ARBA" id="ARBA00023128"/>
    </source>
</evidence>
<organism evidence="20 21">
    <name type="scientific">Pichia kudriavzevii</name>
    <name type="common">Yeast</name>
    <name type="synonym">Issatchenkia orientalis</name>
    <dbReference type="NCBI Taxonomy" id="4909"/>
    <lineage>
        <taxon>Eukaryota</taxon>
        <taxon>Fungi</taxon>
        <taxon>Dikarya</taxon>
        <taxon>Ascomycota</taxon>
        <taxon>Saccharomycotina</taxon>
        <taxon>Pichiomycetes</taxon>
        <taxon>Pichiales</taxon>
        <taxon>Pichiaceae</taxon>
        <taxon>Pichia</taxon>
    </lineage>
</organism>
<comment type="cofactor">
    <cofactor evidence="1">
        <name>Mg(2+)</name>
        <dbReference type="ChEBI" id="CHEBI:18420"/>
    </cofactor>
</comment>
<reference evidence="20" key="2">
    <citation type="submission" date="2014-08" db="EMBL/GenBank/DDBJ databases">
        <title>Exploiting Issatchenkia orientalis SD108 for Succinic Acid Production.</title>
        <authorList>
            <person name="Xiao H."/>
            <person name="Shao Z."/>
            <person name="Jiang Y."/>
            <person name="Dole S."/>
            <person name="Zhao H."/>
        </authorList>
    </citation>
    <scope>NUCLEOTIDE SEQUENCE [LARGE SCALE GENOMIC DNA]</scope>
    <source>
        <strain evidence="20">SD108</strain>
    </source>
</reference>
<dbReference type="EMBL" id="CP028774">
    <property type="protein sequence ID" value="AWU75645.1"/>
    <property type="molecule type" value="Genomic_DNA"/>
</dbReference>
<keyword evidence="16" id="KW-0594">Phospholipid biosynthesis</keyword>
<dbReference type="eggNOG" id="KOG2986">
    <property type="taxonomic scope" value="Eukaryota"/>
</dbReference>
<evidence type="ECO:0000313" key="19">
    <source>
        <dbReference type="EMBL" id="AWU75645.1"/>
    </source>
</evidence>
<evidence type="ECO:0000256" key="8">
    <source>
        <dbReference type="ARBA" id="ARBA00022516"/>
    </source>
</evidence>
<comment type="subcellular location">
    <subcellularLocation>
        <location evidence="2">Mitochondrion inner membrane</location>
        <topology evidence="2">Peripheral membrane protein</topology>
        <orientation evidence="2">Matrix side</orientation>
    </subcellularLocation>
</comment>
<evidence type="ECO:0000256" key="18">
    <source>
        <dbReference type="ARBA" id="ARBA00029893"/>
    </source>
</evidence>
<dbReference type="OrthoDB" id="341477at2759"/>
<dbReference type="STRING" id="4909.A0A099P303"/>
<dbReference type="AlphaFoldDB" id="A0A099P303"/>
<dbReference type="EMBL" id="JQFK01000009">
    <property type="protein sequence ID" value="KGK39388.1"/>
    <property type="molecule type" value="Genomic_DNA"/>
</dbReference>
<keyword evidence="22" id="KW-1185">Reference proteome</keyword>
<keyword evidence="17" id="KW-1208">Phospholipid metabolism</keyword>
<keyword evidence="8" id="KW-0444">Lipid biosynthesis</keyword>
<dbReference type="Proteomes" id="UP000029867">
    <property type="component" value="Unassembled WGS sequence"/>
</dbReference>
<evidence type="ECO:0000256" key="4">
    <source>
        <dbReference type="ARBA" id="ARBA00005189"/>
    </source>
</evidence>
<name>A0A099P303_PICKU</name>
<comment type="similarity">
    <text evidence="5">Belongs to the TAM41 family.</text>
</comment>
<evidence type="ECO:0000313" key="22">
    <source>
        <dbReference type="Proteomes" id="UP000249293"/>
    </source>
</evidence>
<dbReference type="RefSeq" id="XP_029321122.1">
    <property type="nucleotide sequence ID" value="XM_029465263.1"/>
</dbReference>
<evidence type="ECO:0000256" key="1">
    <source>
        <dbReference type="ARBA" id="ARBA00001946"/>
    </source>
</evidence>
<keyword evidence="14" id="KW-0496">Mitochondrion</keyword>
<evidence type="ECO:0000256" key="6">
    <source>
        <dbReference type="ARBA" id="ARBA00012487"/>
    </source>
</evidence>
<dbReference type="GO" id="GO:0032049">
    <property type="term" value="P:cardiolipin biosynthetic process"/>
    <property type="evidence" value="ECO:0007669"/>
    <property type="project" value="InterPro"/>
</dbReference>
<dbReference type="PANTHER" id="PTHR13619:SF0">
    <property type="entry name" value="PHOSPHATIDATE CYTIDYLYLTRANSFERASE, MITOCHONDRIAL"/>
    <property type="match status" value="1"/>
</dbReference>
<evidence type="ECO:0000256" key="15">
    <source>
        <dbReference type="ARBA" id="ARBA00023136"/>
    </source>
</evidence>
<proteinExistence type="inferred from homology"/>